<dbReference type="RefSeq" id="WP_113659846.1">
    <property type="nucleotide sequence ID" value="NZ_KZ845671.1"/>
</dbReference>
<protein>
    <submittedName>
        <fullName evidence="2">Uncharacterized protein</fullName>
    </submittedName>
</protein>
<comment type="caution">
    <text evidence="2">The sequence shown here is derived from an EMBL/GenBank/DDBJ whole genome shotgun (WGS) entry which is preliminary data.</text>
</comment>
<sequence length="255" mass="30848">MRRFLNRLIRSKKYPAIFHSSNWKRSSYNERLEALTKLEEEFARKQGRESCPVKEDDTLDFYECGYYDPNEKAIYINSKHLEDHQDYSYLNYLAVETIIHEGRHAYQDHCIEAGLHDDKEELQKWIENDIDYYEDPPFLYRFQILERDANDYANIETDRIFESLEKEFGENVGYSDYVWEWREEERETLTEAAMIEYGENFIQKIDERVREKYLAMGLGEETETENLKERQNLMSEESEEKPEEEPEEETENESL</sequence>
<dbReference type="AlphaFoldDB" id="A0A364K2G3"/>
<dbReference type="Proteomes" id="UP000251213">
    <property type="component" value="Unassembled WGS sequence"/>
</dbReference>
<reference evidence="2 3" key="2">
    <citation type="submission" date="2018-06" db="EMBL/GenBank/DDBJ databases">
        <authorList>
            <person name="Zhirakovskaya E."/>
        </authorList>
    </citation>
    <scope>NUCLEOTIDE SEQUENCE [LARGE SCALE GENOMIC DNA]</scope>
    <source>
        <strain evidence="2 3">FBKL4.011</strain>
    </source>
</reference>
<accession>A0A364K2G3</accession>
<dbReference type="EMBL" id="QJKK01000009">
    <property type="protein sequence ID" value="RAL22603.1"/>
    <property type="molecule type" value="Genomic_DNA"/>
</dbReference>
<keyword evidence="3" id="KW-1185">Reference proteome</keyword>
<proteinExistence type="predicted"/>
<feature type="compositionally biased region" description="Acidic residues" evidence="1">
    <location>
        <begin position="236"/>
        <end position="255"/>
    </location>
</feature>
<evidence type="ECO:0000313" key="3">
    <source>
        <dbReference type="Proteomes" id="UP000251213"/>
    </source>
</evidence>
<reference evidence="2 3" key="1">
    <citation type="submission" date="2018-06" db="EMBL/GenBank/DDBJ databases">
        <title>Thermoflavimicrobium daqus sp. nov., a thermophilic microbe isolated from Moutai-flavour Daqu.</title>
        <authorList>
            <person name="Wang X."/>
            <person name="Zhou H."/>
        </authorList>
    </citation>
    <scope>NUCLEOTIDE SEQUENCE [LARGE SCALE GENOMIC DNA]</scope>
    <source>
        <strain evidence="2 3">FBKL4.011</strain>
    </source>
</reference>
<evidence type="ECO:0000256" key="1">
    <source>
        <dbReference type="SAM" id="MobiDB-lite"/>
    </source>
</evidence>
<dbReference type="OrthoDB" id="3035472at2"/>
<gene>
    <name evidence="2" type="ORF">DL897_14435</name>
</gene>
<organism evidence="2 3">
    <name type="scientific">Thermoflavimicrobium daqui</name>
    <dbReference type="NCBI Taxonomy" id="2137476"/>
    <lineage>
        <taxon>Bacteria</taxon>
        <taxon>Bacillati</taxon>
        <taxon>Bacillota</taxon>
        <taxon>Bacilli</taxon>
        <taxon>Bacillales</taxon>
        <taxon>Thermoactinomycetaceae</taxon>
        <taxon>Thermoflavimicrobium</taxon>
    </lineage>
</organism>
<evidence type="ECO:0000313" key="2">
    <source>
        <dbReference type="EMBL" id="RAL22603.1"/>
    </source>
</evidence>
<name>A0A364K2G3_9BACL</name>
<feature type="region of interest" description="Disordered" evidence="1">
    <location>
        <begin position="217"/>
        <end position="255"/>
    </location>
</feature>